<dbReference type="EMBL" id="CP047045">
    <property type="protein sequence ID" value="QGZ95969.1"/>
    <property type="molecule type" value="Genomic_DNA"/>
</dbReference>
<reference evidence="3" key="1">
    <citation type="submission" date="2019-12" db="EMBL/GenBank/DDBJ databases">
        <title>Complete genome of Terracaulis silvestris 0127_4.</title>
        <authorList>
            <person name="Vieira S."/>
            <person name="Riedel T."/>
            <person name="Sproer C."/>
            <person name="Pascual J."/>
            <person name="Boedeker C."/>
            <person name="Overmann J."/>
        </authorList>
    </citation>
    <scope>NUCLEOTIDE SEQUENCE [LARGE SCALE GENOMIC DNA]</scope>
    <source>
        <strain evidence="3">0127_4</strain>
    </source>
</reference>
<evidence type="ECO:0000256" key="1">
    <source>
        <dbReference type="SAM" id="Phobius"/>
    </source>
</evidence>
<evidence type="ECO:0000313" key="3">
    <source>
        <dbReference type="Proteomes" id="UP000431269"/>
    </source>
</evidence>
<gene>
    <name evidence="2" type="ORF">DSM104635_02824</name>
</gene>
<dbReference type="RefSeq" id="WP_158766790.1">
    <property type="nucleotide sequence ID" value="NZ_CP047045.1"/>
</dbReference>
<keyword evidence="1" id="KW-1133">Transmembrane helix</keyword>
<dbReference type="KEGG" id="tsv:DSM104635_02824"/>
<evidence type="ECO:0000313" key="2">
    <source>
        <dbReference type="EMBL" id="QGZ95969.1"/>
    </source>
</evidence>
<keyword evidence="3" id="KW-1185">Reference proteome</keyword>
<dbReference type="AlphaFoldDB" id="A0A6I6MMR2"/>
<sequence length="108" mass="11656">MTDDDLANLLGEKPATPDPAFRIDVFARVAQHKQRRAARTRALNIVAASSGVGAFFGLAQAAGFSIETAQPLFYALVAVGSAYLLAMEAVKGRRSPFARAFSQLRFRL</sequence>
<feature type="transmembrane region" description="Helical" evidence="1">
    <location>
        <begin position="42"/>
        <end position="66"/>
    </location>
</feature>
<name>A0A6I6MMR2_9CAUL</name>
<feature type="transmembrane region" description="Helical" evidence="1">
    <location>
        <begin position="72"/>
        <end position="90"/>
    </location>
</feature>
<keyword evidence="1" id="KW-0812">Transmembrane</keyword>
<dbReference type="Proteomes" id="UP000431269">
    <property type="component" value="Chromosome"/>
</dbReference>
<organism evidence="2 3">
    <name type="scientific">Terricaulis silvestris</name>
    <dbReference type="NCBI Taxonomy" id="2686094"/>
    <lineage>
        <taxon>Bacteria</taxon>
        <taxon>Pseudomonadati</taxon>
        <taxon>Pseudomonadota</taxon>
        <taxon>Alphaproteobacteria</taxon>
        <taxon>Caulobacterales</taxon>
        <taxon>Caulobacteraceae</taxon>
        <taxon>Terricaulis</taxon>
    </lineage>
</organism>
<protein>
    <submittedName>
        <fullName evidence="2">Uncharacterized protein</fullName>
    </submittedName>
</protein>
<proteinExistence type="predicted"/>
<accession>A0A6I6MMR2</accession>
<keyword evidence="1" id="KW-0472">Membrane</keyword>